<feature type="transmembrane region" description="Helical" evidence="6">
    <location>
        <begin position="107"/>
        <end position="125"/>
    </location>
</feature>
<dbReference type="RefSeq" id="WP_344061574.1">
    <property type="nucleotide sequence ID" value="NZ_BAAAPN010000014.1"/>
</dbReference>
<gene>
    <name evidence="8" type="ORF">GCM10009810_04740</name>
</gene>
<evidence type="ECO:0000256" key="3">
    <source>
        <dbReference type="ARBA" id="ARBA00022989"/>
    </source>
</evidence>
<evidence type="ECO:0000256" key="2">
    <source>
        <dbReference type="ARBA" id="ARBA00022692"/>
    </source>
</evidence>
<keyword evidence="4 6" id="KW-0472">Membrane</keyword>
<protein>
    <recommendedName>
        <fullName evidence="7">DUF202 domain-containing protein</fullName>
    </recommendedName>
</protein>
<dbReference type="Proteomes" id="UP001501475">
    <property type="component" value="Unassembled WGS sequence"/>
</dbReference>
<dbReference type="InterPro" id="IPR003807">
    <property type="entry name" value="DUF202"/>
</dbReference>
<dbReference type="Pfam" id="PF02656">
    <property type="entry name" value="DUF202"/>
    <property type="match status" value="1"/>
</dbReference>
<evidence type="ECO:0000259" key="7">
    <source>
        <dbReference type="Pfam" id="PF02656"/>
    </source>
</evidence>
<keyword evidence="9" id="KW-1185">Reference proteome</keyword>
<name>A0ABN2K2R3_9MICO</name>
<keyword evidence="3 6" id="KW-1133">Transmembrane helix</keyword>
<keyword evidence="2 6" id="KW-0812">Transmembrane</keyword>
<feature type="region of interest" description="Disordered" evidence="5">
    <location>
        <begin position="1"/>
        <end position="40"/>
    </location>
</feature>
<evidence type="ECO:0000256" key="5">
    <source>
        <dbReference type="SAM" id="MobiDB-lite"/>
    </source>
</evidence>
<evidence type="ECO:0000256" key="6">
    <source>
        <dbReference type="SAM" id="Phobius"/>
    </source>
</evidence>
<evidence type="ECO:0000313" key="9">
    <source>
        <dbReference type="Proteomes" id="UP001501475"/>
    </source>
</evidence>
<reference evidence="8 9" key="1">
    <citation type="journal article" date="2019" name="Int. J. Syst. Evol. Microbiol.">
        <title>The Global Catalogue of Microorganisms (GCM) 10K type strain sequencing project: providing services to taxonomists for standard genome sequencing and annotation.</title>
        <authorList>
            <consortium name="The Broad Institute Genomics Platform"/>
            <consortium name="The Broad Institute Genome Sequencing Center for Infectious Disease"/>
            <person name="Wu L."/>
            <person name="Ma J."/>
        </authorList>
    </citation>
    <scope>NUCLEOTIDE SEQUENCE [LARGE SCALE GENOMIC DNA]</scope>
    <source>
        <strain evidence="8 9">JCM 15591</strain>
    </source>
</reference>
<feature type="domain" description="DUF202" evidence="7">
    <location>
        <begin position="68"/>
        <end position="132"/>
    </location>
</feature>
<proteinExistence type="predicted"/>
<organism evidence="8 9">
    <name type="scientific">Nostocoides vanveenii</name>
    <dbReference type="NCBI Taxonomy" id="330835"/>
    <lineage>
        <taxon>Bacteria</taxon>
        <taxon>Bacillati</taxon>
        <taxon>Actinomycetota</taxon>
        <taxon>Actinomycetes</taxon>
        <taxon>Micrococcales</taxon>
        <taxon>Intrasporangiaceae</taxon>
        <taxon>Nostocoides</taxon>
    </lineage>
</organism>
<evidence type="ECO:0000256" key="4">
    <source>
        <dbReference type="ARBA" id="ARBA00023136"/>
    </source>
</evidence>
<accession>A0ABN2K2R3</accession>
<sequence>MSRGAGGISDGGQAPAQGAHEAAPKDHGTKPAPSPATLAALNAEPVGRLGRMERRILGPGREPDPRYSLANERTFLAYIRTALTLLGGGVAVEAFAGDAIALVARRALALGLVCLGMAISAAASYRWVTLERSMRLGRPLPLNPIGFVLAIGVTLAAIALAVSIVLAPS</sequence>
<feature type="transmembrane region" description="Helical" evidence="6">
    <location>
        <begin position="75"/>
        <end position="95"/>
    </location>
</feature>
<comment type="caution">
    <text evidence="8">The sequence shown here is derived from an EMBL/GenBank/DDBJ whole genome shotgun (WGS) entry which is preliminary data.</text>
</comment>
<evidence type="ECO:0000256" key="1">
    <source>
        <dbReference type="ARBA" id="ARBA00004127"/>
    </source>
</evidence>
<dbReference type="EMBL" id="BAAAPN010000014">
    <property type="protein sequence ID" value="GAA1747173.1"/>
    <property type="molecule type" value="Genomic_DNA"/>
</dbReference>
<comment type="subcellular location">
    <subcellularLocation>
        <location evidence="1">Endomembrane system</location>
        <topology evidence="1">Multi-pass membrane protein</topology>
    </subcellularLocation>
</comment>
<feature type="compositionally biased region" description="Gly residues" evidence="5">
    <location>
        <begin position="1"/>
        <end position="10"/>
    </location>
</feature>
<evidence type="ECO:0000313" key="8">
    <source>
        <dbReference type="EMBL" id="GAA1747173.1"/>
    </source>
</evidence>
<feature type="transmembrane region" description="Helical" evidence="6">
    <location>
        <begin position="145"/>
        <end position="167"/>
    </location>
</feature>